<dbReference type="EMBL" id="QGDH01000015">
    <property type="protein sequence ID" value="RAR15139.1"/>
    <property type="molecule type" value="Genomic_DNA"/>
</dbReference>
<protein>
    <submittedName>
        <fullName evidence="2">Idi-2 protein</fullName>
    </submittedName>
</protein>
<proteinExistence type="predicted"/>
<evidence type="ECO:0000256" key="1">
    <source>
        <dbReference type="SAM" id="SignalP"/>
    </source>
</evidence>
<accession>A0A364NCU0</accession>
<evidence type="ECO:0000313" key="2">
    <source>
        <dbReference type="EMBL" id="RAR15139.1"/>
    </source>
</evidence>
<evidence type="ECO:0000313" key="3">
    <source>
        <dbReference type="Proteomes" id="UP000249619"/>
    </source>
</evidence>
<reference evidence="3" key="1">
    <citation type="submission" date="2018-05" db="EMBL/GenBank/DDBJ databases">
        <title>Draft genome sequence of Stemphylium lycopersici strain CIDEFI 213.</title>
        <authorList>
            <person name="Medina R."/>
            <person name="Franco M.E.E."/>
            <person name="Lucentini C.G."/>
            <person name="Saparrat M.C.N."/>
            <person name="Balatti P.A."/>
        </authorList>
    </citation>
    <scope>NUCLEOTIDE SEQUENCE [LARGE SCALE GENOMIC DNA]</scope>
    <source>
        <strain evidence="3">CIDEFI 213</strain>
    </source>
</reference>
<sequence>MKFFTFVPFLLAIGATTAMHSGPAPAEGEAVRDLSADRPSHADIERSDVQLMGTNSINPRSLKSGNLVKRECQKGGSFGCSAKGWCWKECGAGNWCWTAHNGGSGQWISCGKSGDCNRGQACSIGGCDECGCSGCTK</sequence>
<keyword evidence="1" id="KW-0732">Signal</keyword>
<gene>
    <name evidence="2" type="ORF">DDE83_001576</name>
</gene>
<dbReference type="Proteomes" id="UP000249619">
    <property type="component" value="Unassembled WGS sequence"/>
</dbReference>
<feature type="signal peptide" evidence="1">
    <location>
        <begin position="1"/>
        <end position="18"/>
    </location>
</feature>
<dbReference type="AlphaFoldDB" id="A0A364NCU0"/>
<dbReference type="OrthoDB" id="3660930at2759"/>
<name>A0A364NCU0_STELY</name>
<feature type="chain" id="PRO_5017024410" evidence="1">
    <location>
        <begin position="19"/>
        <end position="137"/>
    </location>
</feature>
<keyword evidence="3" id="KW-1185">Reference proteome</keyword>
<organism evidence="2 3">
    <name type="scientific">Stemphylium lycopersici</name>
    <name type="common">Tomato gray leaf spot disease fungus</name>
    <name type="synonym">Thyrospora lycopersici</name>
    <dbReference type="NCBI Taxonomy" id="183478"/>
    <lineage>
        <taxon>Eukaryota</taxon>
        <taxon>Fungi</taxon>
        <taxon>Dikarya</taxon>
        <taxon>Ascomycota</taxon>
        <taxon>Pezizomycotina</taxon>
        <taxon>Dothideomycetes</taxon>
        <taxon>Pleosporomycetidae</taxon>
        <taxon>Pleosporales</taxon>
        <taxon>Pleosporineae</taxon>
        <taxon>Pleosporaceae</taxon>
        <taxon>Stemphylium</taxon>
    </lineage>
</organism>
<comment type="caution">
    <text evidence="2">The sequence shown here is derived from an EMBL/GenBank/DDBJ whole genome shotgun (WGS) entry which is preliminary data.</text>
</comment>